<feature type="region of interest" description="Disordered" evidence="1">
    <location>
        <begin position="26"/>
        <end position="63"/>
    </location>
</feature>
<feature type="chain" id="PRO_5040752203" evidence="2">
    <location>
        <begin position="23"/>
        <end position="584"/>
    </location>
</feature>
<dbReference type="GO" id="GO:0043190">
    <property type="term" value="C:ATP-binding cassette (ABC) transporter complex"/>
    <property type="evidence" value="ECO:0007669"/>
    <property type="project" value="InterPro"/>
</dbReference>
<feature type="signal peptide" evidence="2">
    <location>
        <begin position="1"/>
        <end position="22"/>
    </location>
</feature>
<dbReference type="GO" id="GO:0015833">
    <property type="term" value="P:peptide transport"/>
    <property type="evidence" value="ECO:0007669"/>
    <property type="project" value="TreeGrafter"/>
</dbReference>
<dbReference type="Gene3D" id="3.40.190.10">
    <property type="entry name" value="Periplasmic binding protein-like II"/>
    <property type="match status" value="1"/>
</dbReference>
<keyword evidence="2" id="KW-0732">Signal</keyword>
<evidence type="ECO:0000256" key="2">
    <source>
        <dbReference type="SAM" id="SignalP"/>
    </source>
</evidence>
<dbReference type="CDD" id="cd08506">
    <property type="entry name" value="PBP2_clavulanate_OppA2"/>
    <property type="match status" value="1"/>
</dbReference>
<dbReference type="Proteomes" id="UP001165079">
    <property type="component" value="Unassembled WGS sequence"/>
</dbReference>
<comment type="caution">
    <text evidence="4">The sequence shown here is derived from an EMBL/GenBank/DDBJ whole genome shotgun (WGS) entry which is preliminary data.</text>
</comment>
<dbReference type="PANTHER" id="PTHR30290:SF83">
    <property type="entry name" value="ABC TRANSPORTER SUBSTRATE-BINDING PROTEIN"/>
    <property type="match status" value="1"/>
</dbReference>
<dbReference type="InterPro" id="IPR039424">
    <property type="entry name" value="SBP_5"/>
</dbReference>
<protein>
    <submittedName>
        <fullName evidence="4">ABC transporter</fullName>
    </submittedName>
</protein>
<evidence type="ECO:0000313" key="4">
    <source>
        <dbReference type="EMBL" id="GLZ81092.1"/>
    </source>
</evidence>
<organism evidence="4 5">
    <name type="scientific">Actinorhabdospora filicis</name>
    <dbReference type="NCBI Taxonomy" id="1785913"/>
    <lineage>
        <taxon>Bacteria</taxon>
        <taxon>Bacillati</taxon>
        <taxon>Actinomycetota</taxon>
        <taxon>Actinomycetes</taxon>
        <taxon>Micromonosporales</taxon>
        <taxon>Micromonosporaceae</taxon>
        <taxon>Actinorhabdospora</taxon>
    </lineage>
</organism>
<sequence>MSLRRALVATGVAALLATSVVACSKNSGDDPAGNDDSRKQNTGALGTAEDSKGPAAEVPGATPGGDITAYRRAAFDHADPARAYYVDVLAMLDLVARRLTNYKELGDGRMVVVGDLATDAGTDVNKDCKTWKYTLKDGIKYQDGSPIKASDIAYGVARAFSPALPEGPHYVQQWLTGKAEYNADYKGPYDGGAAIPPGVQVPDEKTIIFNFQTAACEAPFALAMGISTPVPPAKDTKTDYDKAVWGSGPYKIKDYQIGVSMTVEKNEFWDKNTDPIRHQYVDTVTWKFGQDQKTVTQRLMADQGADQTSFDLMNEDPSLIPQIVGDTKMMERVITGTNIFVNWVAINNERVKDVNVRKALQYVINKEAYMKLRGGPTAGTIATTTMSPTALGYNKFDAYPQAPTGDKEKAKQLLAGKVTTLKYAYANTELGQQIAAFMKEEFKAVGIELETIALDPNTAPDILTTKSSNVYDLYPKNWGQDWATGSTVIGPIYDGRTIADSGNVDNIWFNDPGVSAEIDRINKLSVNDAVAEWGKLDQKIMTDFAPMIPLFYGKNFGLSGSKVGGLWLSDALGTISMVNAYVKK</sequence>
<name>A0A9W6SSM1_9ACTN</name>
<dbReference type="SUPFAM" id="SSF53850">
    <property type="entry name" value="Periplasmic binding protein-like II"/>
    <property type="match status" value="1"/>
</dbReference>
<keyword evidence="5" id="KW-1185">Reference proteome</keyword>
<dbReference type="GO" id="GO:0042597">
    <property type="term" value="C:periplasmic space"/>
    <property type="evidence" value="ECO:0007669"/>
    <property type="project" value="UniProtKB-ARBA"/>
</dbReference>
<dbReference type="Pfam" id="PF00496">
    <property type="entry name" value="SBP_bac_5"/>
    <property type="match status" value="1"/>
</dbReference>
<dbReference type="PIRSF" id="PIRSF002741">
    <property type="entry name" value="MppA"/>
    <property type="match status" value="1"/>
</dbReference>
<dbReference type="PANTHER" id="PTHR30290">
    <property type="entry name" value="PERIPLASMIC BINDING COMPONENT OF ABC TRANSPORTER"/>
    <property type="match status" value="1"/>
</dbReference>
<dbReference type="AlphaFoldDB" id="A0A9W6SSM1"/>
<dbReference type="EMBL" id="BSTX01000004">
    <property type="protein sequence ID" value="GLZ81092.1"/>
    <property type="molecule type" value="Genomic_DNA"/>
</dbReference>
<evidence type="ECO:0000259" key="3">
    <source>
        <dbReference type="Pfam" id="PF00496"/>
    </source>
</evidence>
<dbReference type="InterPro" id="IPR000914">
    <property type="entry name" value="SBP_5_dom"/>
</dbReference>
<accession>A0A9W6SSM1</accession>
<dbReference type="Gene3D" id="3.10.105.10">
    <property type="entry name" value="Dipeptide-binding Protein, Domain 3"/>
    <property type="match status" value="1"/>
</dbReference>
<evidence type="ECO:0000256" key="1">
    <source>
        <dbReference type="SAM" id="MobiDB-lite"/>
    </source>
</evidence>
<reference evidence="4" key="1">
    <citation type="submission" date="2023-03" db="EMBL/GenBank/DDBJ databases">
        <title>Actinorhabdospora filicis NBRC 111898.</title>
        <authorList>
            <person name="Ichikawa N."/>
            <person name="Sato H."/>
            <person name="Tonouchi N."/>
        </authorList>
    </citation>
    <scope>NUCLEOTIDE SEQUENCE</scope>
    <source>
        <strain evidence="4">NBRC 111898</strain>
    </source>
</reference>
<dbReference type="GO" id="GO:1904680">
    <property type="term" value="F:peptide transmembrane transporter activity"/>
    <property type="evidence" value="ECO:0007669"/>
    <property type="project" value="TreeGrafter"/>
</dbReference>
<dbReference type="InterPro" id="IPR030678">
    <property type="entry name" value="Peptide/Ni-bd"/>
</dbReference>
<evidence type="ECO:0000313" key="5">
    <source>
        <dbReference type="Proteomes" id="UP001165079"/>
    </source>
</evidence>
<gene>
    <name evidence="4" type="ORF">Afil01_58990</name>
</gene>
<feature type="domain" description="Solute-binding protein family 5" evidence="3">
    <location>
        <begin position="112"/>
        <end position="496"/>
    </location>
</feature>
<dbReference type="PROSITE" id="PS51257">
    <property type="entry name" value="PROKAR_LIPOPROTEIN"/>
    <property type="match status" value="1"/>
</dbReference>
<dbReference type="RefSeq" id="WP_285666425.1">
    <property type="nucleotide sequence ID" value="NZ_BSTX01000004.1"/>
</dbReference>
<proteinExistence type="predicted"/>